<dbReference type="PANTHER" id="PTHR21087:SF16">
    <property type="entry name" value="SHIKIMATE KINASE 1, CHLOROPLASTIC"/>
    <property type="match status" value="1"/>
</dbReference>
<dbReference type="EMBL" id="DRMH01000101">
    <property type="protein sequence ID" value="HFC98323.1"/>
    <property type="molecule type" value="Genomic_DNA"/>
</dbReference>
<dbReference type="Gene3D" id="3.40.50.300">
    <property type="entry name" value="P-loop containing nucleotide triphosphate hydrolases"/>
    <property type="match status" value="1"/>
</dbReference>
<dbReference type="EC" id="2.7.1.71" evidence="3 11"/>
<evidence type="ECO:0000256" key="1">
    <source>
        <dbReference type="ARBA" id="ARBA00004842"/>
    </source>
</evidence>
<feature type="binding site" evidence="11">
    <location>
        <position position="20"/>
    </location>
    <ligand>
        <name>Mg(2+)</name>
        <dbReference type="ChEBI" id="CHEBI:18420"/>
    </ligand>
</feature>
<comment type="function">
    <text evidence="11">Catalyzes the specific phosphorylation of the 3-hydroxyl group of shikimic acid using ATP as a cosubstrate.</text>
</comment>
<dbReference type="GO" id="GO:0009073">
    <property type="term" value="P:aromatic amino acid family biosynthetic process"/>
    <property type="evidence" value="ECO:0007669"/>
    <property type="project" value="UniProtKB-KW"/>
</dbReference>
<dbReference type="GO" id="GO:0008652">
    <property type="term" value="P:amino acid biosynthetic process"/>
    <property type="evidence" value="ECO:0007669"/>
    <property type="project" value="UniProtKB-KW"/>
</dbReference>
<dbReference type="InterPro" id="IPR031322">
    <property type="entry name" value="Shikimate/glucono_kinase"/>
</dbReference>
<keyword evidence="11" id="KW-0479">Metal-binding</keyword>
<gene>
    <name evidence="11" type="primary">aroK</name>
    <name evidence="12" type="ORF">ENJ40_07700</name>
</gene>
<evidence type="ECO:0000256" key="4">
    <source>
        <dbReference type="ARBA" id="ARBA00022605"/>
    </source>
</evidence>
<dbReference type="PANTHER" id="PTHR21087">
    <property type="entry name" value="SHIKIMATE KINASE"/>
    <property type="match status" value="1"/>
</dbReference>
<evidence type="ECO:0000256" key="2">
    <source>
        <dbReference type="ARBA" id="ARBA00006997"/>
    </source>
</evidence>
<dbReference type="AlphaFoldDB" id="A0A7C3GUV0"/>
<dbReference type="InterPro" id="IPR023000">
    <property type="entry name" value="Shikimate_kinase_CS"/>
</dbReference>
<dbReference type="SUPFAM" id="SSF52540">
    <property type="entry name" value="P-loop containing nucleoside triphosphate hydrolases"/>
    <property type="match status" value="1"/>
</dbReference>
<keyword evidence="9 11" id="KW-0057">Aromatic amino acid biosynthesis</keyword>
<comment type="similarity">
    <text evidence="2 11">Belongs to the shikimate kinase family.</text>
</comment>
<protein>
    <recommendedName>
        <fullName evidence="3 11">Shikimate kinase</fullName>
        <shortName evidence="11">SK</shortName>
        <ecNumber evidence="3 11">2.7.1.71</ecNumber>
    </recommendedName>
</protein>
<name>A0A7C3GUV0_9BACT</name>
<dbReference type="Proteomes" id="UP000886043">
    <property type="component" value="Unassembled WGS sequence"/>
</dbReference>
<comment type="catalytic activity">
    <reaction evidence="10 11">
        <text>shikimate + ATP = 3-phosphoshikimate + ADP + H(+)</text>
        <dbReference type="Rhea" id="RHEA:13121"/>
        <dbReference type="ChEBI" id="CHEBI:15378"/>
        <dbReference type="ChEBI" id="CHEBI:30616"/>
        <dbReference type="ChEBI" id="CHEBI:36208"/>
        <dbReference type="ChEBI" id="CHEBI:145989"/>
        <dbReference type="ChEBI" id="CHEBI:456216"/>
        <dbReference type="EC" id="2.7.1.71"/>
    </reaction>
</comment>
<keyword evidence="4 11" id="KW-0028">Amino-acid biosynthesis</keyword>
<comment type="caution">
    <text evidence="12">The sequence shown here is derived from an EMBL/GenBank/DDBJ whole genome shotgun (WGS) entry which is preliminary data.</text>
</comment>
<feature type="binding site" evidence="11">
    <location>
        <begin position="16"/>
        <end position="21"/>
    </location>
    <ligand>
        <name>ATP</name>
        <dbReference type="ChEBI" id="CHEBI:30616"/>
    </ligand>
</feature>
<comment type="cofactor">
    <cofactor evidence="11">
        <name>Mg(2+)</name>
        <dbReference type="ChEBI" id="CHEBI:18420"/>
    </cofactor>
    <text evidence="11">Binds 1 Mg(2+) ion per subunit.</text>
</comment>
<comment type="subcellular location">
    <subcellularLocation>
        <location evidence="11">Cytoplasm</location>
    </subcellularLocation>
</comment>
<keyword evidence="11" id="KW-0963">Cytoplasm</keyword>
<dbReference type="InterPro" id="IPR027417">
    <property type="entry name" value="P-loop_NTPase"/>
</dbReference>
<dbReference type="PRINTS" id="PR01100">
    <property type="entry name" value="SHIKIMTKNASE"/>
</dbReference>
<dbReference type="Pfam" id="PF01202">
    <property type="entry name" value="SKI"/>
    <property type="match status" value="1"/>
</dbReference>
<sequence>MAKNRVRRIVLIGFRATGKTTVGRILARKLGWNFVDLDDYVEEKTGKSIRELVEEGGWEAFRKKEREALREFSHRERIVLALGGGAVRHREEMESLRDGALVVWLCARPETILRRLSADPRTQTQRPSLTGRPPEEEVLELLREREPLYRHFADLGLSTDALSPEETAQKILEELKSRITLEPNGKN</sequence>
<comment type="subunit">
    <text evidence="11">Monomer.</text>
</comment>
<evidence type="ECO:0000256" key="9">
    <source>
        <dbReference type="ARBA" id="ARBA00023141"/>
    </source>
</evidence>
<dbReference type="UniPathway" id="UPA00053">
    <property type="reaction ID" value="UER00088"/>
</dbReference>
<feature type="binding site" evidence="11">
    <location>
        <position position="38"/>
    </location>
    <ligand>
        <name>substrate</name>
    </ligand>
</feature>
<evidence type="ECO:0000256" key="7">
    <source>
        <dbReference type="ARBA" id="ARBA00022777"/>
    </source>
</evidence>
<dbReference type="GO" id="GO:0004765">
    <property type="term" value="F:shikimate kinase activity"/>
    <property type="evidence" value="ECO:0007669"/>
    <property type="project" value="UniProtKB-UniRule"/>
</dbReference>
<dbReference type="GO" id="GO:0005524">
    <property type="term" value="F:ATP binding"/>
    <property type="evidence" value="ECO:0007669"/>
    <property type="project" value="UniProtKB-UniRule"/>
</dbReference>
<dbReference type="GO" id="GO:0000287">
    <property type="term" value="F:magnesium ion binding"/>
    <property type="evidence" value="ECO:0007669"/>
    <property type="project" value="UniProtKB-UniRule"/>
</dbReference>
<dbReference type="InterPro" id="IPR000623">
    <property type="entry name" value="Shikimate_kinase/TSH1"/>
</dbReference>
<keyword evidence="7 11" id="KW-0418">Kinase</keyword>
<feature type="binding site" evidence="11">
    <location>
        <position position="62"/>
    </location>
    <ligand>
        <name>substrate</name>
    </ligand>
</feature>
<evidence type="ECO:0000256" key="6">
    <source>
        <dbReference type="ARBA" id="ARBA00022741"/>
    </source>
</evidence>
<keyword evidence="11" id="KW-0460">Magnesium</keyword>
<feature type="binding site" evidence="11">
    <location>
        <position position="145"/>
    </location>
    <ligand>
        <name>substrate</name>
    </ligand>
</feature>
<evidence type="ECO:0000256" key="5">
    <source>
        <dbReference type="ARBA" id="ARBA00022679"/>
    </source>
</evidence>
<evidence type="ECO:0000256" key="10">
    <source>
        <dbReference type="ARBA" id="ARBA00048567"/>
    </source>
</evidence>
<keyword evidence="6 11" id="KW-0547">Nucleotide-binding</keyword>
<dbReference type="PROSITE" id="PS01128">
    <property type="entry name" value="SHIKIMATE_KINASE"/>
    <property type="match status" value="1"/>
</dbReference>
<dbReference type="GO" id="GO:0005829">
    <property type="term" value="C:cytosol"/>
    <property type="evidence" value="ECO:0007669"/>
    <property type="project" value="TreeGrafter"/>
</dbReference>
<accession>A0A7C3GUV0</accession>
<feature type="binding site" evidence="11">
    <location>
        <position position="126"/>
    </location>
    <ligand>
        <name>ATP</name>
        <dbReference type="ChEBI" id="CHEBI:30616"/>
    </ligand>
</feature>
<comment type="caution">
    <text evidence="11">Lacks conserved residue(s) required for the propagation of feature annotation.</text>
</comment>
<keyword evidence="8 11" id="KW-0067">ATP-binding</keyword>
<dbReference type="HAMAP" id="MF_00109">
    <property type="entry name" value="Shikimate_kinase"/>
    <property type="match status" value="1"/>
</dbReference>
<reference evidence="12" key="1">
    <citation type="journal article" date="2020" name="mSystems">
        <title>Genome- and Community-Level Interaction Insights into Carbon Utilization and Element Cycling Functions of Hydrothermarchaeota in Hydrothermal Sediment.</title>
        <authorList>
            <person name="Zhou Z."/>
            <person name="Liu Y."/>
            <person name="Xu W."/>
            <person name="Pan J."/>
            <person name="Luo Z.H."/>
            <person name="Li M."/>
        </authorList>
    </citation>
    <scope>NUCLEOTIDE SEQUENCE [LARGE SCALE GENOMIC DNA]</scope>
    <source>
        <strain evidence="12">HyVt-483</strain>
    </source>
</reference>
<evidence type="ECO:0000313" key="12">
    <source>
        <dbReference type="EMBL" id="HFC98323.1"/>
    </source>
</evidence>
<evidence type="ECO:0000256" key="8">
    <source>
        <dbReference type="ARBA" id="ARBA00022840"/>
    </source>
</evidence>
<evidence type="ECO:0000256" key="3">
    <source>
        <dbReference type="ARBA" id="ARBA00012154"/>
    </source>
</evidence>
<proteinExistence type="inferred from homology"/>
<feature type="binding site" evidence="11">
    <location>
        <position position="84"/>
    </location>
    <ligand>
        <name>substrate</name>
    </ligand>
</feature>
<organism evidence="12">
    <name type="scientific">Thermosulfurimonas dismutans</name>
    <dbReference type="NCBI Taxonomy" id="999894"/>
    <lineage>
        <taxon>Bacteria</taxon>
        <taxon>Pseudomonadati</taxon>
        <taxon>Thermodesulfobacteriota</taxon>
        <taxon>Thermodesulfobacteria</taxon>
        <taxon>Thermodesulfobacteriales</taxon>
        <taxon>Thermodesulfobacteriaceae</taxon>
        <taxon>Thermosulfurimonas</taxon>
    </lineage>
</organism>
<dbReference type="GO" id="GO:0009423">
    <property type="term" value="P:chorismate biosynthetic process"/>
    <property type="evidence" value="ECO:0007669"/>
    <property type="project" value="UniProtKB-UniRule"/>
</dbReference>
<keyword evidence="5 11" id="KW-0808">Transferase</keyword>
<evidence type="ECO:0000256" key="11">
    <source>
        <dbReference type="HAMAP-Rule" id="MF_00109"/>
    </source>
</evidence>
<comment type="pathway">
    <text evidence="1 11">Metabolic intermediate biosynthesis; chorismate biosynthesis; chorismate from D-erythrose 4-phosphate and phosphoenolpyruvate: step 5/7.</text>
</comment>
<dbReference type="CDD" id="cd00464">
    <property type="entry name" value="SK"/>
    <property type="match status" value="1"/>
</dbReference>